<organism evidence="1 2">
    <name type="scientific">Macaca fascicularis</name>
    <name type="common">Crab-eating macaque</name>
    <name type="synonym">Cynomolgus monkey</name>
    <dbReference type="NCBI Taxonomy" id="9541"/>
    <lineage>
        <taxon>Eukaryota</taxon>
        <taxon>Metazoa</taxon>
        <taxon>Chordata</taxon>
        <taxon>Craniata</taxon>
        <taxon>Vertebrata</taxon>
        <taxon>Euteleostomi</taxon>
        <taxon>Mammalia</taxon>
        <taxon>Eutheria</taxon>
        <taxon>Euarchontoglires</taxon>
        <taxon>Primates</taxon>
        <taxon>Haplorrhini</taxon>
        <taxon>Catarrhini</taxon>
        <taxon>Cercopithecidae</taxon>
        <taxon>Cercopithecinae</taxon>
        <taxon>Macaca</taxon>
    </lineage>
</organism>
<protein>
    <submittedName>
        <fullName evidence="1">Uncharacterized protein</fullName>
    </submittedName>
</protein>
<sequence>AGVQWFDLSSLQPPPPRFKRFSCLSLPSSWDYRHLPPHLANFCIFVETGFCHVGQASLELPTSVDLPNSASLSAGITGVRHHTGISNAFSITQVCNFKPF</sequence>
<reference evidence="1" key="3">
    <citation type="submission" date="2025-09" db="UniProtKB">
        <authorList>
            <consortium name="Ensembl"/>
        </authorList>
    </citation>
    <scope>IDENTIFICATION</scope>
</reference>
<dbReference type="PRINTS" id="PR02045">
    <property type="entry name" value="F138DOMAIN"/>
</dbReference>
<dbReference type="Ensembl" id="ENSMFAT00000089425.1">
    <property type="protein sequence ID" value="ENSMFAP00000051065.1"/>
    <property type="gene ID" value="ENSMFAG00000051727.1"/>
</dbReference>
<dbReference type="PANTHER" id="PTHR46254">
    <property type="entry name" value="PROTEIN GVQW1-RELATED"/>
    <property type="match status" value="1"/>
</dbReference>
<keyword evidence="2" id="KW-1185">Reference proteome</keyword>
<evidence type="ECO:0000313" key="1">
    <source>
        <dbReference type="Ensembl" id="ENSMFAP00000051065.1"/>
    </source>
</evidence>
<accession>A0A7N9CPN0</accession>
<name>A0A7N9CPN0_MACFA</name>
<proteinExistence type="predicted"/>
<dbReference type="Proteomes" id="UP000233100">
    <property type="component" value="Chromosome 20"/>
</dbReference>
<dbReference type="GeneTree" id="ENSGT00940000161627"/>
<dbReference type="AlphaFoldDB" id="A0A7N9CPN0"/>
<reference evidence="1" key="2">
    <citation type="submission" date="2025-08" db="UniProtKB">
        <authorList>
            <consortium name="Ensembl"/>
        </authorList>
    </citation>
    <scope>IDENTIFICATION</scope>
</reference>
<evidence type="ECO:0000313" key="2">
    <source>
        <dbReference type="Proteomes" id="UP000233100"/>
    </source>
</evidence>
<dbReference type="PANTHER" id="PTHR46254:SF3">
    <property type="entry name" value="SECRETED PROTEIN"/>
    <property type="match status" value="1"/>
</dbReference>
<reference evidence="1 2" key="1">
    <citation type="submission" date="2013-03" db="EMBL/GenBank/DDBJ databases">
        <authorList>
            <person name="Warren W."/>
            <person name="Wilson R.K."/>
        </authorList>
    </citation>
    <scope>NUCLEOTIDE SEQUENCE</scope>
</reference>